<evidence type="ECO:0000313" key="19">
    <source>
        <dbReference type="EMBL" id="CAF4224229.1"/>
    </source>
</evidence>
<dbReference type="AlphaFoldDB" id="A0A818K1A5"/>
<dbReference type="EMBL" id="CAJNXB010006290">
    <property type="protein sequence ID" value="CAF3476095.1"/>
    <property type="molecule type" value="Genomic_DNA"/>
</dbReference>
<dbReference type="EMBL" id="CAJNYD010003259">
    <property type="protein sequence ID" value="CAF3492648.1"/>
    <property type="molecule type" value="Genomic_DNA"/>
</dbReference>
<dbReference type="EMBL" id="CAJNYV010002048">
    <property type="protein sequence ID" value="CAF3452675.1"/>
    <property type="molecule type" value="Genomic_DNA"/>
</dbReference>
<feature type="transmembrane region" description="Helical" evidence="12">
    <location>
        <begin position="233"/>
        <end position="253"/>
    </location>
</feature>
<feature type="transmembrane region" description="Helical" evidence="12">
    <location>
        <begin position="437"/>
        <end position="460"/>
    </location>
</feature>
<feature type="transmembrane region" description="Helical" evidence="12">
    <location>
        <begin position="78"/>
        <end position="97"/>
    </location>
</feature>
<keyword evidence="10" id="KW-0739">Sodium transport</keyword>
<dbReference type="InterPro" id="IPR051163">
    <property type="entry name" value="Sodium:Solute_Symporter_SSF"/>
</dbReference>
<feature type="transmembrane region" description="Helical" evidence="12">
    <location>
        <begin position="504"/>
        <end position="526"/>
    </location>
</feature>
<evidence type="ECO:0000256" key="8">
    <source>
        <dbReference type="ARBA" id="ARBA00023065"/>
    </source>
</evidence>
<evidence type="ECO:0000313" key="16">
    <source>
        <dbReference type="EMBL" id="CAF3492648.1"/>
    </source>
</evidence>
<feature type="transmembrane region" description="Helical" evidence="12">
    <location>
        <begin position="333"/>
        <end position="358"/>
    </location>
</feature>
<dbReference type="EMBL" id="CAJOBS010000420">
    <property type="protein sequence ID" value="CAF4573197.1"/>
    <property type="molecule type" value="Genomic_DNA"/>
</dbReference>
<keyword evidence="9 12" id="KW-0472">Membrane</keyword>
<evidence type="ECO:0000256" key="10">
    <source>
        <dbReference type="ARBA" id="ARBA00023201"/>
    </source>
</evidence>
<evidence type="ECO:0000313" key="17">
    <source>
        <dbReference type="EMBL" id="CAF3550902.1"/>
    </source>
</evidence>
<feature type="transmembrane region" description="Helical" evidence="12">
    <location>
        <begin position="179"/>
        <end position="202"/>
    </location>
</feature>
<dbReference type="InterPro" id="IPR001734">
    <property type="entry name" value="Na/solute_symporter"/>
</dbReference>
<dbReference type="Proteomes" id="UP000663873">
    <property type="component" value="Unassembled WGS sequence"/>
</dbReference>
<feature type="transmembrane region" description="Helical" evidence="12">
    <location>
        <begin position="379"/>
        <end position="402"/>
    </location>
</feature>
<dbReference type="Proteomes" id="UP000663869">
    <property type="component" value="Unassembled WGS sequence"/>
</dbReference>
<dbReference type="Gene3D" id="1.20.1730.10">
    <property type="entry name" value="Sodium/glucose cotransporter"/>
    <property type="match status" value="1"/>
</dbReference>
<dbReference type="Proteomes" id="UP000663862">
    <property type="component" value="Unassembled WGS sequence"/>
</dbReference>
<dbReference type="Proteomes" id="UP000663825">
    <property type="component" value="Unassembled WGS sequence"/>
</dbReference>
<keyword evidence="8" id="KW-0406">Ion transport</keyword>
<sequence length="579" mass="64038">MHLSWIDYGMLGLLLSFSMVIGIYQGCFRSKQLTTNEFLIADGRMKILPTAMSLLASLMSAATLLGIPLEIYSYGTMYVYWIFAYFIGTYLTVNLFIPMFRQIGNLSIYAYLEQRFSLAVRMVITICYILVTIFYIAVILYGPSLALSQVTGLHIWLAVLSCGIICTIYTSIGGMKAVIWTDVIQTILMFLGVILSVGFGFYDAGGIKNVFQRAMEGNRIQLSTITWDPSIRYTVWSIIIGGGLNATAVYACLQTQAQRYLCVKSTRAAQKVAWVNFIMCAFMLFLCTSVGLLLYTKYNQCDPLRAKLISKPDQLYPLFIIETLGRFPGLTGLFVASILSASLSTVSSGINSITTVVLEDIYKSIYKENLMSDEKQATVSKILSVLIGLLVILIAIATSFFGNNIIVIVFQISGSFAAPILGVFLVGFFVPRVNSRSILVAFTCCLLFQTWVLIGATLTVKPQIGKGGQLSTSVEGCLSSLNSNQTIRTNQSSNFFLPLYSISVMWYSFNAVVIIVVVSLLGTFIFGSNDPKTIDQSLLLPWKRIFSCCCKHKESVSLKVDEINTIPIKAVEQEPILLN</sequence>
<evidence type="ECO:0000256" key="4">
    <source>
        <dbReference type="ARBA" id="ARBA00022475"/>
    </source>
</evidence>
<feature type="transmembrane region" description="Helical" evidence="12">
    <location>
        <begin position="118"/>
        <end position="141"/>
    </location>
</feature>
<keyword evidence="23" id="KW-1185">Reference proteome</keyword>
<evidence type="ECO:0000313" key="14">
    <source>
        <dbReference type="EMBL" id="CAF3452675.1"/>
    </source>
</evidence>
<dbReference type="EMBL" id="CAJOBO010000029">
    <property type="protein sequence ID" value="CAF4103671.1"/>
    <property type="molecule type" value="Genomic_DNA"/>
</dbReference>
<evidence type="ECO:0000313" key="15">
    <source>
        <dbReference type="EMBL" id="CAF3476095.1"/>
    </source>
</evidence>
<keyword evidence="5 12" id="KW-0812">Transmembrane</keyword>
<dbReference type="GO" id="GO:0006814">
    <property type="term" value="P:sodium ion transport"/>
    <property type="evidence" value="ECO:0007669"/>
    <property type="project" value="UniProtKB-KW"/>
</dbReference>
<evidence type="ECO:0000256" key="6">
    <source>
        <dbReference type="ARBA" id="ARBA00022989"/>
    </source>
</evidence>
<comment type="subcellular location">
    <subcellularLocation>
        <location evidence="1">Cell membrane</location>
        <topology evidence="1">Multi-pass membrane protein</topology>
    </subcellularLocation>
</comment>
<evidence type="ECO:0000256" key="5">
    <source>
        <dbReference type="ARBA" id="ARBA00022692"/>
    </source>
</evidence>
<dbReference type="CDD" id="cd11492">
    <property type="entry name" value="SLC5sbd_NIS-SMVT"/>
    <property type="match status" value="1"/>
</dbReference>
<dbReference type="Proteomes" id="UP000663838">
    <property type="component" value="Unassembled WGS sequence"/>
</dbReference>
<accession>A0A818K1A5</accession>
<keyword evidence="3" id="KW-0813">Transport</keyword>
<protein>
    <recommendedName>
        <fullName evidence="24">Sodium-coupled monocarboxylate transporter 1</fullName>
    </recommendedName>
</protein>
<evidence type="ECO:0000313" key="21">
    <source>
        <dbReference type="EMBL" id="CAF4573197.1"/>
    </source>
</evidence>
<reference evidence="17" key="1">
    <citation type="submission" date="2021-02" db="EMBL/GenBank/DDBJ databases">
        <authorList>
            <person name="Nowell W R."/>
        </authorList>
    </citation>
    <scope>NUCLEOTIDE SEQUENCE</scope>
</reference>
<dbReference type="EMBL" id="CAJOBQ010000126">
    <property type="protein sequence ID" value="CAF4265676.1"/>
    <property type="molecule type" value="Genomic_DNA"/>
</dbReference>
<evidence type="ECO:0000256" key="11">
    <source>
        <dbReference type="RuleBase" id="RU362091"/>
    </source>
</evidence>
<proteinExistence type="inferred from homology"/>
<feature type="transmembrane region" description="Helical" evidence="12">
    <location>
        <begin position="274"/>
        <end position="295"/>
    </location>
</feature>
<dbReference type="EMBL" id="CAJNYT010003323">
    <property type="protein sequence ID" value="CAF3550902.1"/>
    <property type="molecule type" value="Genomic_DNA"/>
</dbReference>
<evidence type="ECO:0000256" key="9">
    <source>
        <dbReference type="ARBA" id="ARBA00023136"/>
    </source>
</evidence>
<dbReference type="NCBIfam" id="TIGR00813">
    <property type="entry name" value="sss"/>
    <property type="match status" value="1"/>
</dbReference>
<dbReference type="PROSITE" id="PS50283">
    <property type="entry name" value="NA_SOLUT_SYMP_3"/>
    <property type="match status" value="1"/>
</dbReference>
<keyword evidence="7" id="KW-0915">Sodium</keyword>
<dbReference type="Proteomes" id="UP000663865">
    <property type="component" value="Unassembled WGS sequence"/>
</dbReference>
<feature type="transmembrane region" description="Helical" evidence="12">
    <location>
        <begin position="6"/>
        <end position="26"/>
    </location>
</feature>
<dbReference type="OrthoDB" id="6132759at2759"/>
<evidence type="ECO:0008006" key="24">
    <source>
        <dbReference type="Google" id="ProtNLM"/>
    </source>
</evidence>
<dbReference type="GO" id="GO:0015293">
    <property type="term" value="F:symporter activity"/>
    <property type="evidence" value="ECO:0007669"/>
    <property type="project" value="TreeGrafter"/>
</dbReference>
<dbReference type="PANTHER" id="PTHR42985">
    <property type="entry name" value="SODIUM-COUPLED MONOCARBOXYLATE TRANSPORTER"/>
    <property type="match status" value="1"/>
</dbReference>
<dbReference type="Proteomes" id="UP000663833">
    <property type="component" value="Unassembled WGS sequence"/>
</dbReference>
<dbReference type="Proteomes" id="UP000663851">
    <property type="component" value="Unassembled WGS sequence"/>
</dbReference>
<dbReference type="InterPro" id="IPR038377">
    <property type="entry name" value="Na/Glc_symporter_sf"/>
</dbReference>
<feature type="transmembrane region" description="Helical" evidence="12">
    <location>
        <begin position="47"/>
        <end position="72"/>
    </location>
</feature>
<dbReference type="EMBL" id="CAJOBP010000818">
    <property type="protein sequence ID" value="CAF4224229.1"/>
    <property type="molecule type" value="Genomic_DNA"/>
</dbReference>
<evidence type="ECO:0000256" key="12">
    <source>
        <dbReference type="SAM" id="Phobius"/>
    </source>
</evidence>
<name>A0A818K1A5_9BILA</name>
<dbReference type="PANTHER" id="PTHR42985:SF40">
    <property type="entry name" value="LD47995P-RELATED"/>
    <property type="match status" value="1"/>
</dbReference>
<evidence type="ECO:0000256" key="2">
    <source>
        <dbReference type="ARBA" id="ARBA00006434"/>
    </source>
</evidence>
<evidence type="ECO:0000313" key="20">
    <source>
        <dbReference type="EMBL" id="CAF4265676.1"/>
    </source>
</evidence>
<dbReference type="Proteomes" id="UP000663872">
    <property type="component" value="Unassembled WGS sequence"/>
</dbReference>
<feature type="transmembrane region" description="Helical" evidence="12">
    <location>
        <begin position="153"/>
        <end position="172"/>
    </location>
</feature>
<keyword evidence="4" id="KW-1003">Cell membrane</keyword>
<gene>
    <name evidence="13" type="ORF">FME351_LOCUS10280</name>
    <name evidence="17" type="ORF">GRG538_LOCUS20233</name>
    <name evidence="18" type="ORF">HFQ381_LOCUS1142</name>
    <name evidence="14" type="ORF">KIK155_LOCUS12502</name>
    <name evidence="16" type="ORF">LUA448_LOCUS24775</name>
    <name evidence="15" type="ORF">TIS948_LOCUS33688</name>
    <name evidence="21" type="ORF">TOA249_LOCUS8752</name>
    <name evidence="20" type="ORF">TSG867_LOCUS4002</name>
    <name evidence="19" type="ORF">UJA718_LOCUS7923</name>
</gene>
<evidence type="ECO:0000313" key="22">
    <source>
        <dbReference type="Proteomes" id="UP000663872"/>
    </source>
</evidence>
<feature type="transmembrane region" description="Helical" evidence="12">
    <location>
        <begin position="408"/>
        <end position="430"/>
    </location>
</feature>
<organism evidence="17 22">
    <name type="scientific">Rotaria socialis</name>
    <dbReference type="NCBI Taxonomy" id="392032"/>
    <lineage>
        <taxon>Eukaryota</taxon>
        <taxon>Metazoa</taxon>
        <taxon>Spiralia</taxon>
        <taxon>Gnathifera</taxon>
        <taxon>Rotifera</taxon>
        <taxon>Eurotatoria</taxon>
        <taxon>Bdelloidea</taxon>
        <taxon>Philodinida</taxon>
        <taxon>Philodinidae</taxon>
        <taxon>Rotaria</taxon>
    </lineage>
</organism>
<dbReference type="EMBL" id="CAJNYU010001127">
    <property type="protein sequence ID" value="CAF3414115.1"/>
    <property type="molecule type" value="Genomic_DNA"/>
</dbReference>
<evidence type="ECO:0000313" key="13">
    <source>
        <dbReference type="EMBL" id="CAF3414115.1"/>
    </source>
</evidence>
<evidence type="ECO:0000256" key="1">
    <source>
        <dbReference type="ARBA" id="ARBA00004651"/>
    </source>
</evidence>
<comment type="similarity">
    <text evidence="2 11">Belongs to the sodium:solute symporter (SSF) (TC 2.A.21) family.</text>
</comment>
<evidence type="ECO:0000313" key="18">
    <source>
        <dbReference type="EMBL" id="CAF4103671.1"/>
    </source>
</evidence>
<evidence type="ECO:0000256" key="3">
    <source>
        <dbReference type="ARBA" id="ARBA00022448"/>
    </source>
</evidence>
<dbReference type="GO" id="GO:0005886">
    <property type="term" value="C:plasma membrane"/>
    <property type="evidence" value="ECO:0007669"/>
    <property type="project" value="UniProtKB-SubCell"/>
</dbReference>
<comment type="caution">
    <text evidence="17">The sequence shown here is derived from an EMBL/GenBank/DDBJ whole genome shotgun (WGS) entry which is preliminary data.</text>
</comment>
<evidence type="ECO:0000313" key="23">
    <source>
        <dbReference type="Proteomes" id="UP000663873"/>
    </source>
</evidence>
<evidence type="ECO:0000256" key="7">
    <source>
        <dbReference type="ARBA" id="ARBA00023053"/>
    </source>
</evidence>
<keyword evidence="6 12" id="KW-1133">Transmembrane helix</keyword>
<dbReference type="Pfam" id="PF00474">
    <property type="entry name" value="SSF"/>
    <property type="match status" value="1"/>
</dbReference>